<dbReference type="InterPro" id="IPR013783">
    <property type="entry name" value="Ig-like_fold"/>
</dbReference>
<organism evidence="3">
    <name type="scientific">Timema cristinae</name>
    <name type="common">Walking stick</name>
    <dbReference type="NCBI Taxonomy" id="61476"/>
    <lineage>
        <taxon>Eukaryota</taxon>
        <taxon>Metazoa</taxon>
        <taxon>Ecdysozoa</taxon>
        <taxon>Arthropoda</taxon>
        <taxon>Hexapoda</taxon>
        <taxon>Insecta</taxon>
        <taxon>Pterygota</taxon>
        <taxon>Neoptera</taxon>
        <taxon>Polyneoptera</taxon>
        <taxon>Phasmatodea</taxon>
        <taxon>Timematodea</taxon>
        <taxon>Timematoidea</taxon>
        <taxon>Timematidae</taxon>
        <taxon>Timema</taxon>
    </lineage>
</organism>
<feature type="transmembrane region" description="Helical" evidence="1">
    <location>
        <begin position="61"/>
        <end position="81"/>
    </location>
</feature>
<dbReference type="Gene3D" id="2.60.40.10">
    <property type="entry name" value="Immunoglobulins"/>
    <property type="match status" value="1"/>
</dbReference>
<keyword evidence="1" id="KW-1133">Transmembrane helix</keyword>
<gene>
    <name evidence="3" type="ORF">TCEB3V08_LOCUS12922</name>
</gene>
<dbReference type="InterPro" id="IPR041019">
    <property type="entry name" value="TIG1_plexin"/>
</dbReference>
<evidence type="ECO:0000256" key="1">
    <source>
        <dbReference type="SAM" id="Phobius"/>
    </source>
</evidence>
<keyword evidence="1" id="KW-0812">Transmembrane</keyword>
<name>A0A7R9DPH6_TIMCR</name>
<dbReference type="EMBL" id="OC330317">
    <property type="protein sequence ID" value="CAD7417264.1"/>
    <property type="molecule type" value="Genomic_DNA"/>
</dbReference>
<proteinExistence type="predicted"/>
<protein>
    <recommendedName>
        <fullName evidence="2">Plexin TIG domain-containing protein</fullName>
    </recommendedName>
</protein>
<dbReference type="Pfam" id="PF17960">
    <property type="entry name" value="TIG_plexin"/>
    <property type="match status" value="1"/>
</dbReference>
<evidence type="ECO:0000313" key="3">
    <source>
        <dbReference type="EMBL" id="CAD7417264.1"/>
    </source>
</evidence>
<feature type="domain" description="Plexin TIG" evidence="2">
    <location>
        <begin position="2"/>
        <end position="54"/>
    </location>
</feature>
<dbReference type="AlphaFoldDB" id="A0A7R9DPH6"/>
<accession>A0A7R9DPH6</accession>
<reference evidence="3" key="1">
    <citation type="submission" date="2020-11" db="EMBL/GenBank/DDBJ databases">
        <authorList>
            <person name="Tran Van P."/>
        </authorList>
    </citation>
    <scope>NUCLEOTIDE SEQUENCE</scope>
</reference>
<keyword evidence="1" id="KW-0472">Membrane</keyword>
<sequence>MDLVIDNLPTLSGQFLCAFTALDKTLITNATRKSYGVNCTTPRTDQLPSIPPGQLLAPNAYLPHSLVIGAWMATAVLMIQLKTAGMIFLSQVSV</sequence>
<evidence type="ECO:0000259" key="2">
    <source>
        <dbReference type="Pfam" id="PF17960"/>
    </source>
</evidence>